<evidence type="ECO:0000256" key="4">
    <source>
        <dbReference type="ARBA" id="ARBA00012350"/>
    </source>
</evidence>
<evidence type="ECO:0000256" key="3">
    <source>
        <dbReference type="ARBA" id="ARBA00009699"/>
    </source>
</evidence>
<dbReference type="PANTHER" id="PTHR12145">
    <property type="entry name" value="MANNAN ENDO-1,6-ALPHA-MANNOSIDASE DCW1"/>
    <property type="match status" value="1"/>
</dbReference>
<evidence type="ECO:0000256" key="8">
    <source>
        <dbReference type="ARBA" id="ARBA00023180"/>
    </source>
</evidence>
<dbReference type="AlphaFoldDB" id="A0A0U1M5Y4"/>
<dbReference type="OMA" id="TAYMYNY"/>
<dbReference type="OrthoDB" id="4187847at2759"/>
<name>A0A0U1M5Y4_TALIS</name>
<evidence type="ECO:0000313" key="15">
    <source>
        <dbReference type="Proteomes" id="UP000054383"/>
    </source>
</evidence>
<evidence type="ECO:0000313" key="14">
    <source>
        <dbReference type="EMBL" id="CRG90954.1"/>
    </source>
</evidence>
<dbReference type="EC" id="3.2.1.101" evidence="4 10"/>
<dbReference type="STRING" id="28573.A0A0U1M5Y4"/>
<dbReference type="SUPFAM" id="SSF48208">
    <property type="entry name" value="Six-hairpin glycosidases"/>
    <property type="match status" value="1"/>
</dbReference>
<evidence type="ECO:0000256" key="6">
    <source>
        <dbReference type="ARBA" id="ARBA00022801"/>
    </source>
</evidence>
<dbReference type="EMBL" id="CVMT01000008">
    <property type="protein sequence ID" value="CRG90954.1"/>
    <property type="molecule type" value="Genomic_DNA"/>
</dbReference>
<dbReference type="Pfam" id="PF03663">
    <property type="entry name" value="Glyco_hydro_76"/>
    <property type="match status" value="1"/>
</dbReference>
<keyword evidence="8" id="KW-0325">Glycoprotein</keyword>
<keyword evidence="12" id="KW-1133">Transmembrane helix</keyword>
<evidence type="ECO:0000256" key="9">
    <source>
        <dbReference type="ARBA" id="ARBA00023295"/>
    </source>
</evidence>
<keyword evidence="7 12" id="KW-0472">Membrane</keyword>
<comment type="subcellular location">
    <subcellularLocation>
        <location evidence="2">Endomembrane system</location>
    </subcellularLocation>
</comment>
<gene>
    <name evidence="14" type="ORF">PISL3812_08002</name>
</gene>
<evidence type="ECO:0000256" key="11">
    <source>
        <dbReference type="SAM" id="MobiDB-lite"/>
    </source>
</evidence>
<evidence type="ECO:0000256" key="7">
    <source>
        <dbReference type="ARBA" id="ARBA00023136"/>
    </source>
</evidence>
<evidence type="ECO:0000256" key="10">
    <source>
        <dbReference type="PIRNR" id="PIRNR016302"/>
    </source>
</evidence>
<dbReference type="PIRSF" id="PIRSF016302">
    <property type="entry name" value="Man_a_manosd"/>
    <property type="match status" value="1"/>
</dbReference>
<dbReference type="GO" id="GO:0016052">
    <property type="term" value="P:carbohydrate catabolic process"/>
    <property type="evidence" value="ECO:0007669"/>
    <property type="project" value="InterPro"/>
</dbReference>
<dbReference type="Gene3D" id="1.50.10.20">
    <property type="match status" value="1"/>
</dbReference>
<evidence type="ECO:0000256" key="13">
    <source>
        <dbReference type="SAM" id="SignalP"/>
    </source>
</evidence>
<protein>
    <recommendedName>
        <fullName evidence="4 10">Mannan endo-1,6-alpha-mannosidase</fullName>
        <ecNumber evidence="4 10">3.2.1.101</ecNumber>
    </recommendedName>
</protein>
<reference evidence="14" key="1">
    <citation type="submission" date="2015-04" db="EMBL/GenBank/DDBJ databases">
        <authorList>
            <person name="Syromyatnikov M.Y."/>
            <person name="Popov V.N."/>
        </authorList>
    </citation>
    <scope>NUCLEOTIDE SEQUENCE [LARGE SCALE GENOMIC DNA]</scope>
    <source>
        <strain evidence="14">WF-38-12</strain>
    </source>
</reference>
<comment type="similarity">
    <text evidence="3 10">Belongs to the glycosyl hydrolase 76 family.</text>
</comment>
<evidence type="ECO:0000256" key="5">
    <source>
        <dbReference type="ARBA" id="ARBA00022729"/>
    </source>
</evidence>
<feature type="chain" id="PRO_5006711579" description="Mannan endo-1,6-alpha-mannosidase" evidence="13">
    <location>
        <begin position="19"/>
        <end position="466"/>
    </location>
</feature>
<dbReference type="InterPro" id="IPR008928">
    <property type="entry name" value="6-hairpin_glycosidase_sf"/>
</dbReference>
<dbReference type="InterPro" id="IPR014480">
    <property type="entry name" value="Mannan-1_6-alpha_mannosidase"/>
</dbReference>
<dbReference type="GO" id="GO:0012505">
    <property type="term" value="C:endomembrane system"/>
    <property type="evidence" value="ECO:0007669"/>
    <property type="project" value="UniProtKB-SubCell"/>
</dbReference>
<organism evidence="14 15">
    <name type="scientific">Talaromyces islandicus</name>
    <name type="common">Penicillium islandicum</name>
    <dbReference type="NCBI Taxonomy" id="28573"/>
    <lineage>
        <taxon>Eukaryota</taxon>
        <taxon>Fungi</taxon>
        <taxon>Dikarya</taxon>
        <taxon>Ascomycota</taxon>
        <taxon>Pezizomycotina</taxon>
        <taxon>Eurotiomycetes</taxon>
        <taxon>Eurotiomycetidae</taxon>
        <taxon>Eurotiales</taxon>
        <taxon>Trichocomaceae</taxon>
        <taxon>Talaromyces</taxon>
        <taxon>Talaromyces sect. Islandici</taxon>
    </lineage>
</organism>
<keyword evidence="9 10" id="KW-0326">Glycosidase</keyword>
<dbReference type="GO" id="GO:0009272">
    <property type="term" value="P:fungal-type cell wall biogenesis"/>
    <property type="evidence" value="ECO:0007669"/>
    <property type="project" value="TreeGrafter"/>
</dbReference>
<sequence>MASRLICQLLWLTSLTAALTIIENDRESFVTAAKSAASNAVDYYNNRQSKNEPGKFDGTWWEGGAFFTFLINYWHWTGDEQYNDLVTEGLSYQAGSNNDFYPSSVQGTIGNDDQEFWALAAMTAAEQRFPDNPKSGTVGWLGLAQGAHNDFVERWAYDKETCGGGLRWQLVPTLNGYTAKNSISNGAFFQLAARLYWYTGNDTYSKWANTVWDWSVQSTLFNNQTWKIEDIAQIADNCDNGGGNQYTYNYGSYAAGAAYMYNKTDGKEPKWKEGLDGILQMTWSTFFPEKYGGNVMSEIACDPWLKCDRDQLCFKGLMADWFSKIALVAPYTSGEVIPKLKGSAVGAGQSCTGGTNNQCGQQWYSKKWDGTKGIEQEMSALSVFSNSLVAFAYQGNKGGTAGPVNSDDGGNSTGNPSGGGTSGEYKAPDFKKITGGDRAGAAIVTLIFAGAWLAMVVWLLRGEFFG</sequence>
<dbReference type="FunFam" id="1.50.10.20:FF:000006">
    <property type="entry name" value="Mannan endo-1,6-alpha-mannosidase"/>
    <property type="match status" value="1"/>
</dbReference>
<dbReference type="PANTHER" id="PTHR12145:SF37">
    <property type="entry name" value="MANNAN ENDO-1,6-ALPHA-MANNOSIDASE"/>
    <property type="match status" value="1"/>
</dbReference>
<feature type="compositionally biased region" description="Low complexity" evidence="11">
    <location>
        <begin position="405"/>
        <end position="415"/>
    </location>
</feature>
<keyword evidence="12" id="KW-0812">Transmembrane</keyword>
<feature type="region of interest" description="Disordered" evidence="11">
    <location>
        <begin position="401"/>
        <end position="425"/>
    </location>
</feature>
<keyword evidence="5 13" id="KW-0732">Signal</keyword>
<accession>A0A0U1M5Y4</accession>
<proteinExistence type="inferred from homology"/>
<feature type="transmembrane region" description="Helical" evidence="12">
    <location>
        <begin position="439"/>
        <end position="460"/>
    </location>
</feature>
<keyword evidence="15" id="KW-1185">Reference proteome</keyword>
<evidence type="ECO:0000256" key="2">
    <source>
        <dbReference type="ARBA" id="ARBA00004308"/>
    </source>
</evidence>
<dbReference type="GO" id="GO:0008496">
    <property type="term" value="F:mannan endo-1,6-alpha-mannosidase activity"/>
    <property type="evidence" value="ECO:0007669"/>
    <property type="project" value="UniProtKB-UniRule"/>
</dbReference>
<comment type="catalytic activity">
    <reaction evidence="1 10">
        <text>Random hydrolysis of (1-&gt;6)-alpha-D-mannosidic linkages in unbranched (1-&gt;6)-mannans.</text>
        <dbReference type="EC" id="3.2.1.101"/>
    </reaction>
</comment>
<evidence type="ECO:0000256" key="12">
    <source>
        <dbReference type="SAM" id="Phobius"/>
    </source>
</evidence>
<evidence type="ECO:0000256" key="1">
    <source>
        <dbReference type="ARBA" id="ARBA00001452"/>
    </source>
</evidence>
<feature type="signal peptide" evidence="13">
    <location>
        <begin position="1"/>
        <end position="18"/>
    </location>
</feature>
<keyword evidence="6 10" id="KW-0378">Hydrolase</keyword>
<dbReference type="Proteomes" id="UP000054383">
    <property type="component" value="Unassembled WGS sequence"/>
</dbReference>
<dbReference type="InterPro" id="IPR005198">
    <property type="entry name" value="Glyco_hydro_76"/>
</dbReference>